<evidence type="ECO:0000313" key="3">
    <source>
        <dbReference type="Proteomes" id="UP000321479"/>
    </source>
</evidence>
<dbReference type="OrthoDB" id="1377135at2"/>
<keyword evidence="3" id="KW-1185">Reference proteome</keyword>
<dbReference type="EMBL" id="CP042436">
    <property type="protein sequence ID" value="QEC61659.1"/>
    <property type="molecule type" value="Genomic_DNA"/>
</dbReference>
<proteinExistence type="predicted"/>
<dbReference type="Proteomes" id="UP000321479">
    <property type="component" value="Chromosome"/>
</dbReference>
<dbReference type="RefSeq" id="WP_147030236.1">
    <property type="nucleotide sequence ID" value="NZ_CP042436.1"/>
</dbReference>
<feature type="chain" id="PRO_5022850849" evidence="1">
    <location>
        <begin position="22"/>
        <end position="136"/>
    </location>
</feature>
<feature type="signal peptide" evidence="1">
    <location>
        <begin position="1"/>
        <end position="21"/>
    </location>
</feature>
<sequence>MKKYLLIPGLFLVFFNTNVFARTCVKSADTTIKTLPDGHYYGNVDYFNYASSISATYSDLKLKVRDGIVRVIYLSNGGIIHDGINNEGYLYTGGKLKASKDKHTGKLEYTAQVSISNGVNIYSYKITITREATDDQ</sequence>
<dbReference type="KEGG" id="mgin:FRZ54_03360"/>
<reference evidence="2 3" key="1">
    <citation type="journal article" date="2017" name="Curr. Microbiol.">
        <title>Mucilaginibacter ginsenosidivorans sp. nov., Isolated from Soil of Ginseng Field.</title>
        <authorList>
            <person name="Kim M.M."/>
            <person name="Siddiqi M.Z."/>
            <person name="Im W.T."/>
        </authorList>
    </citation>
    <scope>NUCLEOTIDE SEQUENCE [LARGE SCALE GENOMIC DNA]</scope>
    <source>
        <strain evidence="2 3">Gsoil 3017</strain>
    </source>
</reference>
<protein>
    <submittedName>
        <fullName evidence="2">Uncharacterized protein</fullName>
    </submittedName>
</protein>
<accession>A0A5B8URT1</accession>
<organism evidence="2 3">
    <name type="scientific">Mucilaginibacter ginsenosidivorans</name>
    <dbReference type="NCBI Taxonomy" id="398053"/>
    <lineage>
        <taxon>Bacteria</taxon>
        <taxon>Pseudomonadati</taxon>
        <taxon>Bacteroidota</taxon>
        <taxon>Sphingobacteriia</taxon>
        <taxon>Sphingobacteriales</taxon>
        <taxon>Sphingobacteriaceae</taxon>
        <taxon>Mucilaginibacter</taxon>
    </lineage>
</organism>
<dbReference type="AlphaFoldDB" id="A0A5B8URT1"/>
<evidence type="ECO:0000313" key="2">
    <source>
        <dbReference type="EMBL" id="QEC61659.1"/>
    </source>
</evidence>
<evidence type="ECO:0000256" key="1">
    <source>
        <dbReference type="SAM" id="SignalP"/>
    </source>
</evidence>
<name>A0A5B8URT1_9SPHI</name>
<gene>
    <name evidence="2" type="ORF">FRZ54_03360</name>
</gene>
<keyword evidence="1" id="KW-0732">Signal</keyword>